<sequence length="960" mass="102994">MSHDPEAARPAPDALIDEAGRARRGRLKVFLGAAPGVGKTYAMLEEAQRRRGEGVDVVVAVVEGHGRAETEALVRGLEVVPRRMISHRGRPFSEMDLDAVLARRPALALVDEFAHTNIPGSRHEKRYQDVRELIDAGIDVLTTLNIQHLDSLNDIVQRITRIRVRETLPDDVLAMADEIELIDLPPDDLIRRLRDGKVYLGDQARRAVAHFFSRGNLTALRELALRAAAERVDDEMIRYMRAHAVPGPWPARERLMVCVGPGAEAESVVRAARRMADRSRMPWIAVHVETSHAHGEDTDDAARDRANRALRLAERLGAEVAVLPRPAHSRRMVEDLLALARDRNVSRILVGRAAGRSGIGRRVRQWLHGGGLGAALLRRAAGFDLTVIAAGPGPDAGDDRDDRLQATAPPASFGPQELGLVGMAVGGAVAVAALVETVLPLPNLSLVFLIAVLVVAIRGGLWPSIAASIASFVAYNFFFTAPYHTLAMSRTEDILTIVFFLIAATLTGNLAGRLRERVQAEGQAARRVGNLYDFARKAAGAANIDDVAWAVVSHVARTLQCDAVLLLPDAEAEGGLRIGAGFPPEDRLTSANRAAAEWAWRHGRPAGWSSDTLPASDWLFVPMQAARGPVGLVGVSFSGGQRPRSLRPDQRQLLEAVVDQAALAVDRTNLAADIEAEKLKGETDALRAALLSSISHDLRTPLVSIIGAASSLKTLGSALTPAERGDLADTVHDEARRLDAYVQNLLDMTRLGHGALEPRRDWVDLADLVGRVRQRLRRLPDARRLEARIAPDLPLLHVDGALIEQVLVNLVDNAIKYGGPDGAITIRAGLVAAAGGAPVDIGRADIRPIDIRPIEIRVEDDGPGIPPADREAVFDMFHRVRAGDAQPAGTGLGLAICRGFVEAHGGRITAGPATADGRGTAITIRLPAPAPPAPPPDEGEDKGEGEAGDHPDGADPETTT</sequence>
<dbReference type="InterPro" id="IPR036097">
    <property type="entry name" value="HisK_dim/P_sf"/>
</dbReference>
<feature type="transmembrane region" description="Helical" evidence="14">
    <location>
        <begin position="494"/>
        <end position="512"/>
    </location>
</feature>
<keyword evidence="6 14" id="KW-0812">Transmembrane</keyword>
<evidence type="ECO:0000256" key="8">
    <source>
        <dbReference type="ARBA" id="ARBA00022777"/>
    </source>
</evidence>
<evidence type="ECO:0000256" key="5">
    <source>
        <dbReference type="ARBA" id="ARBA00022679"/>
    </source>
</evidence>
<dbReference type="CDD" id="cd00082">
    <property type="entry name" value="HisKA"/>
    <property type="match status" value="1"/>
</dbReference>
<keyword evidence="17" id="KW-1185">Reference proteome</keyword>
<dbReference type="InterPro" id="IPR027417">
    <property type="entry name" value="P-loop_NTPase"/>
</dbReference>
<dbReference type="RefSeq" id="WP_188579135.1">
    <property type="nucleotide sequence ID" value="NZ_BMDZ01000034.1"/>
</dbReference>
<comment type="catalytic activity">
    <reaction evidence="1">
        <text>ATP + protein L-histidine = ADP + protein N-phospho-L-histidine.</text>
        <dbReference type="EC" id="2.7.13.3"/>
    </reaction>
</comment>
<evidence type="ECO:0000256" key="14">
    <source>
        <dbReference type="SAM" id="Phobius"/>
    </source>
</evidence>
<dbReference type="Pfam" id="PF02702">
    <property type="entry name" value="KdpD"/>
    <property type="match status" value="1"/>
</dbReference>
<dbReference type="Proteomes" id="UP000603352">
    <property type="component" value="Unassembled WGS sequence"/>
</dbReference>
<dbReference type="Pfam" id="PF13492">
    <property type="entry name" value="GAF_3"/>
    <property type="match status" value="1"/>
</dbReference>
<dbReference type="Gene3D" id="3.40.50.620">
    <property type="entry name" value="HUPs"/>
    <property type="match status" value="1"/>
</dbReference>
<keyword evidence="12 14" id="KW-0472">Membrane</keyword>
<evidence type="ECO:0000259" key="15">
    <source>
        <dbReference type="PROSITE" id="PS50109"/>
    </source>
</evidence>
<dbReference type="SUPFAM" id="SSF52402">
    <property type="entry name" value="Adenine nucleotide alpha hydrolases-like"/>
    <property type="match status" value="1"/>
</dbReference>
<evidence type="ECO:0000256" key="10">
    <source>
        <dbReference type="ARBA" id="ARBA00022989"/>
    </source>
</evidence>
<feature type="transmembrane region" description="Helical" evidence="14">
    <location>
        <begin position="418"/>
        <end position="439"/>
    </location>
</feature>
<dbReference type="InterPro" id="IPR014729">
    <property type="entry name" value="Rossmann-like_a/b/a_fold"/>
</dbReference>
<dbReference type="Gene3D" id="3.30.450.40">
    <property type="match status" value="1"/>
</dbReference>
<organism evidence="16 17">
    <name type="scientific">Tistrella bauzanensis</name>
    <dbReference type="NCBI Taxonomy" id="657419"/>
    <lineage>
        <taxon>Bacteria</taxon>
        <taxon>Pseudomonadati</taxon>
        <taxon>Pseudomonadota</taxon>
        <taxon>Alphaproteobacteria</taxon>
        <taxon>Geminicoccales</taxon>
        <taxon>Geminicoccaceae</taxon>
        <taxon>Tistrella</taxon>
    </lineage>
</organism>
<dbReference type="SMART" id="SM00388">
    <property type="entry name" value="HisKA"/>
    <property type="match status" value="1"/>
</dbReference>
<dbReference type="Gene3D" id="1.10.287.130">
    <property type="match status" value="1"/>
</dbReference>
<dbReference type="InterPro" id="IPR052023">
    <property type="entry name" value="Histidine_kinase_KdpD"/>
</dbReference>
<evidence type="ECO:0000313" key="16">
    <source>
        <dbReference type="EMBL" id="GGB46225.1"/>
    </source>
</evidence>
<dbReference type="Pfam" id="PF02518">
    <property type="entry name" value="HATPase_c"/>
    <property type="match status" value="1"/>
</dbReference>
<dbReference type="GO" id="GO:0016301">
    <property type="term" value="F:kinase activity"/>
    <property type="evidence" value="ECO:0007669"/>
    <property type="project" value="UniProtKB-KW"/>
</dbReference>
<dbReference type="SUPFAM" id="SSF55874">
    <property type="entry name" value="ATPase domain of HSP90 chaperone/DNA topoisomerase II/histidine kinase"/>
    <property type="match status" value="1"/>
</dbReference>
<dbReference type="Gene3D" id="3.40.50.300">
    <property type="entry name" value="P-loop containing nucleotide triphosphate hydrolases"/>
    <property type="match status" value="1"/>
</dbReference>
<comment type="caution">
    <text evidence="16">The sequence shown here is derived from an EMBL/GenBank/DDBJ whole genome shotgun (WGS) entry which is preliminary data.</text>
</comment>
<keyword evidence="4" id="KW-0597">Phosphoprotein</keyword>
<dbReference type="InterPro" id="IPR003661">
    <property type="entry name" value="HisK_dim/P_dom"/>
</dbReference>
<reference evidence="17" key="1">
    <citation type="journal article" date="2019" name="Int. J. Syst. Evol. Microbiol.">
        <title>The Global Catalogue of Microorganisms (GCM) 10K type strain sequencing project: providing services to taxonomists for standard genome sequencing and annotation.</title>
        <authorList>
            <consortium name="The Broad Institute Genomics Platform"/>
            <consortium name="The Broad Institute Genome Sequencing Center for Infectious Disease"/>
            <person name="Wu L."/>
            <person name="Ma J."/>
        </authorList>
    </citation>
    <scope>NUCLEOTIDE SEQUENCE [LARGE SCALE GENOMIC DNA]</scope>
    <source>
        <strain evidence="17">CGMCC 1.10188</strain>
    </source>
</reference>
<dbReference type="Gene3D" id="1.20.120.620">
    <property type="entry name" value="Backbone structure of the membrane domain of e. Coli histidine kinase receptor kdpd"/>
    <property type="match status" value="1"/>
</dbReference>
<dbReference type="Pfam" id="PF13493">
    <property type="entry name" value="DUF4118"/>
    <property type="match status" value="1"/>
</dbReference>
<dbReference type="PROSITE" id="PS50109">
    <property type="entry name" value="HIS_KIN"/>
    <property type="match status" value="1"/>
</dbReference>
<evidence type="ECO:0000256" key="2">
    <source>
        <dbReference type="ARBA" id="ARBA00004141"/>
    </source>
</evidence>
<dbReference type="InterPro" id="IPR004358">
    <property type="entry name" value="Sig_transdc_His_kin-like_C"/>
</dbReference>
<protein>
    <recommendedName>
        <fullName evidence="3">histidine kinase</fullName>
        <ecNumber evidence="3">2.7.13.3</ecNumber>
    </recommendedName>
</protein>
<evidence type="ECO:0000313" key="17">
    <source>
        <dbReference type="Proteomes" id="UP000603352"/>
    </source>
</evidence>
<dbReference type="PANTHER" id="PTHR45569">
    <property type="entry name" value="SENSOR PROTEIN KDPD"/>
    <property type="match status" value="1"/>
</dbReference>
<evidence type="ECO:0000256" key="7">
    <source>
        <dbReference type="ARBA" id="ARBA00022741"/>
    </source>
</evidence>
<dbReference type="InterPro" id="IPR029016">
    <property type="entry name" value="GAF-like_dom_sf"/>
</dbReference>
<evidence type="ECO:0000256" key="12">
    <source>
        <dbReference type="ARBA" id="ARBA00023136"/>
    </source>
</evidence>
<feature type="transmembrane region" description="Helical" evidence="14">
    <location>
        <begin position="446"/>
        <end position="474"/>
    </location>
</feature>
<comment type="subcellular location">
    <subcellularLocation>
        <location evidence="2">Membrane</location>
        <topology evidence="2">Multi-pass membrane protein</topology>
    </subcellularLocation>
</comment>
<name>A0ABQ1IL98_9PROT</name>
<keyword evidence="5" id="KW-0808">Transferase</keyword>
<feature type="region of interest" description="Disordered" evidence="13">
    <location>
        <begin position="922"/>
        <end position="960"/>
    </location>
</feature>
<keyword evidence="11" id="KW-0902">Two-component regulatory system</keyword>
<keyword evidence="9" id="KW-0067">ATP-binding</keyword>
<feature type="compositionally biased region" description="Basic and acidic residues" evidence="13">
    <location>
        <begin position="942"/>
        <end position="953"/>
    </location>
</feature>
<dbReference type="InterPro" id="IPR038318">
    <property type="entry name" value="KdpD_sf"/>
</dbReference>
<evidence type="ECO:0000256" key="4">
    <source>
        <dbReference type="ARBA" id="ARBA00022553"/>
    </source>
</evidence>
<dbReference type="EC" id="2.7.13.3" evidence="3"/>
<dbReference type="SMART" id="SM00387">
    <property type="entry name" value="HATPase_c"/>
    <property type="match status" value="1"/>
</dbReference>
<keyword evidence="8 16" id="KW-0418">Kinase</keyword>
<dbReference type="PANTHER" id="PTHR45569:SF1">
    <property type="entry name" value="SENSOR PROTEIN KDPD"/>
    <property type="match status" value="1"/>
</dbReference>
<accession>A0ABQ1IL98</accession>
<gene>
    <name evidence="16" type="primary">kdpD</name>
    <name evidence="16" type="ORF">GCM10011505_29210</name>
</gene>
<keyword evidence="7" id="KW-0547">Nucleotide-binding</keyword>
<dbReference type="EMBL" id="BMDZ01000034">
    <property type="protein sequence ID" value="GGB46225.1"/>
    <property type="molecule type" value="Genomic_DNA"/>
</dbReference>
<dbReference type="SUPFAM" id="SSF47384">
    <property type="entry name" value="Homodimeric domain of signal transducing histidine kinase"/>
    <property type="match status" value="1"/>
</dbReference>
<evidence type="ECO:0000256" key="11">
    <source>
        <dbReference type="ARBA" id="ARBA00023012"/>
    </source>
</evidence>
<evidence type="ECO:0000256" key="3">
    <source>
        <dbReference type="ARBA" id="ARBA00012438"/>
    </source>
</evidence>
<dbReference type="Pfam" id="PF00512">
    <property type="entry name" value="HisKA"/>
    <property type="match status" value="1"/>
</dbReference>
<feature type="domain" description="Histidine kinase" evidence="15">
    <location>
        <begin position="693"/>
        <end position="930"/>
    </location>
</feature>
<dbReference type="InterPro" id="IPR003018">
    <property type="entry name" value="GAF"/>
</dbReference>
<dbReference type="InterPro" id="IPR025201">
    <property type="entry name" value="KdpD_TM"/>
</dbReference>
<dbReference type="Gene3D" id="3.30.565.10">
    <property type="entry name" value="Histidine kinase-like ATPase, C-terminal domain"/>
    <property type="match status" value="1"/>
</dbReference>
<evidence type="ECO:0000256" key="9">
    <source>
        <dbReference type="ARBA" id="ARBA00022840"/>
    </source>
</evidence>
<evidence type="ECO:0000256" key="6">
    <source>
        <dbReference type="ARBA" id="ARBA00022692"/>
    </source>
</evidence>
<evidence type="ECO:0000256" key="13">
    <source>
        <dbReference type="SAM" id="MobiDB-lite"/>
    </source>
</evidence>
<dbReference type="PRINTS" id="PR00344">
    <property type="entry name" value="BCTRLSENSOR"/>
</dbReference>
<proteinExistence type="predicted"/>
<dbReference type="InterPro" id="IPR003852">
    <property type="entry name" value="Sig_transdc_His_kinase_KdpD_N"/>
</dbReference>
<dbReference type="CDD" id="cd00075">
    <property type="entry name" value="HATPase"/>
    <property type="match status" value="1"/>
</dbReference>
<evidence type="ECO:0000256" key="1">
    <source>
        <dbReference type="ARBA" id="ARBA00000085"/>
    </source>
</evidence>
<keyword evidence="10 14" id="KW-1133">Transmembrane helix</keyword>
<dbReference type="SUPFAM" id="SSF55781">
    <property type="entry name" value="GAF domain-like"/>
    <property type="match status" value="1"/>
</dbReference>
<dbReference type="InterPro" id="IPR003594">
    <property type="entry name" value="HATPase_dom"/>
</dbReference>
<dbReference type="InterPro" id="IPR005467">
    <property type="entry name" value="His_kinase_dom"/>
</dbReference>
<dbReference type="InterPro" id="IPR036890">
    <property type="entry name" value="HATPase_C_sf"/>
</dbReference>